<proteinExistence type="predicted"/>
<evidence type="ECO:0000313" key="2">
    <source>
        <dbReference type="EMBL" id="PKY60523.1"/>
    </source>
</evidence>
<dbReference type="AlphaFoldDB" id="A0A2I1HNY6"/>
<gene>
    <name evidence="2" type="ORF">RhiirA4_484335</name>
</gene>
<feature type="compositionally biased region" description="Polar residues" evidence="1">
    <location>
        <begin position="118"/>
        <end position="130"/>
    </location>
</feature>
<feature type="region of interest" description="Disordered" evidence="1">
    <location>
        <begin position="96"/>
        <end position="138"/>
    </location>
</feature>
<dbReference type="VEuPathDB" id="FungiDB:RhiirA1_403160"/>
<reference evidence="2 3" key="1">
    <citation type="submission" date="2015-10" db="EMBL/GenBank/DDBJ databases">
        <title>Genome analyses suggest a sexual origin of heterokaryosis in a supposedly ancient asexual fungus.</title>
        <authorList>
            <person name="Ropars J."/>
            <person name="Sedzielewska K."/>
            <person name="Noel J."/>
            <person name="Charron P."/>
            <person name="Farinelli L."/>
            <person name="Marton T."/>
            <person name="Kruger M."/>
            <person name="Pelin A."/>
            <person name="Brachmann A."/>
            <person name="Corradi N."/>
        </authorList>
    </citation>
    <scope>NUCLEOTIDE SEQUENCE [LARGE SCALE GENOMIC DNA]</scope>
    <source>
        <strain evidence="2 3">A4</strain>
    </source>
</reference>
<dbReference type="EMBL" id="LLXI01004345">
    <property type="protein sequence ID" value="PKY60523.1"/>
    <property type="molecule type" value="Genomic_DNA"/>
</dbReference>
<protein>
    <submittedName>
        <fullName evidence="2">Uncharacterized protein</fullName>
    </submittedName>
</protein>
<keyword evidence="3" id="KW-1185">Reference proteome</keyword>
<comment type="caution">
    <text evidence="2">The sequence shown here is derived from an EMBL/GenBank/DDBJ whole genome shotgun (WGS) entry which is preliminary data.</text>
</comment>
<organism evidence="2 3">
    <name type="scientific">Rhizophagus irregularis</name>
    <dbReference type="NCBI Taxonomy" id="588596"/>
    <lineage>
        <taxon>Eukaryota</taxon>
        <taxon>Fungi</taxon>
        <taxon>Fungi incertae sedis</taxon>
        <taxon>Mucoromycota</taxon>
        <taxon>Glomeromycotina</taxon>
        <taxon>Glomeromycetes</taxon>
        <taxon>Glomerales</taxon>
        <taxon>Glomeraceae</taxon>
        <taxon>Rhizophagus</taxon>
    </lineage>
</organism>
<dbReference type="Proteomes" id="UP000234323">
    <property type="component" value="Unassembled WGS sequence"/>
</dbReference>
<dbReference type="VEuPathDB" id="FungiDB:FUN_011203"/>
<feature type="compositionally biased region" description="Basic residues" evidence="1">
    <location>
        <begin position="98"/>
        <end position="111"/>
    </location>
</feature>
<name>A0A2I1HNY6_9GLOM</name>
<accession>A0A2I1HNY6</accession>
<sequence>MINPPPRRYMRSDATKLSSADYEDIMQYRDMKSKPLDQLRKKFHVSTSRLYQIWRGQEVGRVEWNYSAVPLSYPSTNVIDKQDVPEVSVKCNIISGSKVKKTGGKKPKSKSVRISEPSIIQNQPTSTSPKGSEGLNISREDLNAFYEKEAKRDEKNKAEVNRRLAV</sequence>
<dbReference type="VEuPathDB" id="FungiDB:RhiirFUN_005340"/>
<evidence type="ECO:0000313" key="3">
    <source>
        <dbReference type="Proteomes" id="UP000234323"/>
    </source>
</evidence>
<dbReference type="VEuPathDB" id="FungiDB:RhiirA1_479279"/>
<evidence type="ECO:0000256" key="1">
    <source>
        <dbReference type="SAM" id="MobiDB-lite"/>
    </source>
</evidence>